<organism evidence="2 3">
    <name type="scientific">Armillaria solidipes</name>
    <dbReference type="NCBI Taxonomy" id="1076256"/>
    <lineage>
        <taxon>Eukaryota</taxon>
        <taxon>Fungi</taxon>
        <taxon>Dikarya</taxon>
        <taxon>Basidiomycota</taxon>
        <taxon>Agaricomycotina</taxon>
        <taxon>Agaricomycetes</taxon>
        <taxon>Agaricomycetidae</taxon>
        <taxon>Agaricales</taxon>
        <taxon>Marasmiineae</taxon>
        <taxon>Physalacriaceae</taxon>
        <taxon>Armillaria</taxon>
    </lineage>
</organism>
<keyword evidence="3" id="KW-1185">Reference proteome</keyword>
<name>A0A2H3AQD3_9AGAR</name>
<proteinExistence type="predicted"/>
<evidence type="ECO:0000313" key="3">
    <source>
        <dbReference type="Proteomes" id="UP000218334"/>
    </source>
</evidence>
<feature type="region of interest" description="Disordered" evidence="1">
    <location>
        <begin position="126"/>
        <end position="151"/>
    </location>
</feature>
<feature type="region of interest" description="Disordered" evidence="1">
    <location>
        <begin position="236"/>
        <end position="267"/>
    </location>
</feature>
<evidence type="ECO:0000256" key="1">
    <source>
        <dbReference type="SAM" id="MobiDB-lite"/>
    </source>
</evidence>
<dbReference type="EMBL" id="KZ293496">
    <property type="protein sequence ID" value="PBK59860.1"/>
    <property type="molecule type" value="Genomic_DNA"/>
</dbReference>
<reference evidence="3" key="1">
    <citation type="journal article" date="2017" name="Nat. Ecol. Evol.">
        <title>Genome expansion and lineage-specific genetic innovations in the forest pathogenic fungi Armillaria.</title>
        <authorList>
            <person name="Sipos G."/>
            <person name="Prasanna A.N."/>
            <person name="Walter M.C."/>
            <person name="O'Connor E."/>
            <person name="Balint B."/>
            <person name="Krizsan K."/>
            <person name="Kiss B."/>
            <person name="Hess J."/>
            <person name="Varga T."/>
            <person name="Slot J."/>
            <person name="Riley R."/>
            <person name="Boka B."/>
            <person name="Rigling D."/>
            <person name="Barry K."/>
            <person name="Lee J."/>
            <person name="Mihaltcheva S."/>
            <person name="LaButti K."/>
            <person name="Lipzen A."/>
            <person name="Waldron R."/>
            <person name="Moloney N.M."/>
            <person name="Sperisen C."/>
            <person name="Kredics L."/>
            <person name="Vagvoelgyi C."/>
            <person name="Patrignani A."/>
            <person name="Fitzpatrick D."/>
            <person name="Nagy I."/>
            <person name="Doyle S."/>
            <person name="Anderson J.B."/>
            <person name="Grigoriev I.V."/>
            <person name="Gueldener U."/>
            <person name="Muensterkoetter M."/>
            <person name="Nagy L.G."/>
        </authorList>
    </citation>
    <scope>NUCLEOTIDE SEQUENCE [LARGE SCALE GENOMIC DNA]</scope>
    <source>
        <strain evidence="3">28-4</strain>
    </source>
</reference>
<protein>
    <submittedName>
        <fullName evidence="2">Uncharacterized protein</fullName>
    </submittedName>
</protein>
<accession>A0A2H3AQD3</accession>
<sequence>MSKLQNHANQGWVMDTNRIKYELPTYFPQGSDGAKLSGKDHVGRGIQNDFTGRLLSSILYDWEDESVRVALRSGTDAKVLLNNNYFYRCFYAGLKGNPERIEKGFLRSGLLLKVWCAIFTSPSSAEDIDDTENNVPDSSEPPAKRKKASKKGTRGNVATLCHLEGQVTPRTIAYAAVMLHFNLTDATTWQEDYCGVSYPALWNFIVDFFEAPSDPASKQQVDDLLDWWAKKVFPHSAKGPEAKGTTANSRKLLAAQRAAHRSEPEVA</sequence>
<dbReference type="Proteomes" id="UP000218334">
    <property type="component" value="Unassembled WGS sequence"/>
</dbReference>
<evidence type="ECO:0000313" key="2">
    <source>
        <dbReference type="EMBL" id="PBK59860.1"/>
    </source>
</evidence>
<dbReference type="InterPro" id="IPR046521">
    <property type="entry name" value="DUF6698"/>
</dbReference>
<gene>
    <name evidence="2" type="ORF">ARMSODRAFT_1027057</name>
</gene>
<dbReference type="STRING" id="1076256.A0A2H3AQD3"/>
<dbReference type="AlphaFoldDB" id="A0A2H3AQD3"/>
<dbReference type="Pfam" id="PF20414">
    <property type="entry name" value="DUF6698"/>
    <property type="match status" value="1"/>
</dbReference>